<comment type="caution">
    <text evidence="2">The sequence shown here is derived from an EMBL/GenBank/DDBJ whole genome shotgun (WGS) entry which is preliminary data.</text>
</comment>
<feature type="compositionally biased region" description="Basic and acidic residues" evidence="1">
    <location>
        <begin position="135"/>
        <end position="144"/>
    </location>
</feature>
<evidence type="ECO:0000313" key="2">
    <source>
        <dbReference type="EMBL" id="GGN45269.1"/>
    </source>
</evidence>
<reference evidence="2" key="1">
    <citation type="journal article" date="2014" name="Int. J. Syst. Evol. Microbiol.">
        <title>Complete genome sequence of Corynebacterium casei LMG S-19264T (=DSM 44701T), isolated from a smear-ripened cheese.</title>
        <authorList>
            <consortium name="US DOE Joint Genome Institute (JGI-PGF)"/>
            <person name="Walter F."/>
            <person name="Albersmeier A."/>
            <person name="Kalinowski J."/>
            <person name="Ruckert C."/>
        </authorList>
    </citation>
    <scope>NUCLEOTIDE SEQUENCE</scope>
    <source>
        <strain evidence="2">CGMCC 4.7110</strain>
    </source>
</reference>
<proteinExistence type="predicted"/>
<protein>
    <submittedName>
        <fullName evidence="2">Uncharacterized protein</fullName>
    </submittedName>
</protein>
<dbReference type="EMBL" id="BMML01000046">
    <property type="protein sequence ID" value="GGN45269.1"/>
    <property type="molecule type" value="Genomic_DNA"/>
</dbReference>
<gene>
    <name evidence="2" type="ORF">GCM10011578_097050</name>
</gene>
<reference evidence="2" key="2">
    <citation type="submission" date="2020-09" db="EMBL/GenBank/DDBJ databases">
        <authorList>
            <person name="Sun Q."/>
            <person name="Zhou Y."/>
        </authorList>
    </citation>
    <scope>NUCLEOTIDE SEQUENCE</scope>
    <source>
        <strain evidence="2">CGMCC 4.7110</strain>
    </source>
</reference>
<organism evidence="2 3">
    <name type="scientific">Streptomyces fuscichromogenes</name>
    <dbReference type="NCBI Taxonomy" id="1324013"/>
    <lineage>
        <taxon>Bacteria</taxon>
        <taxon>Bacillati</taxon>
        <taxon>Actinomycetota</taxon>
        <taxon>Actinomycetes</taxon>
        <taxon>Kitasatosporales</taxon>
        <taxon>Streptomycetaceae</taxon>
        <taxon>Streptomyces</taxon>
    </lineage>
</organism>
<evidence type="ECO:0000256" key="1">
    <source>
        <dbReference type="SAM" id="MobiDB-lite"/>
    </source>
</evidence>
<dbReference type="AlphaFoldDB" id="A0A918CXN6"/>
<accession>A0A918CXN6</accession>
<sequence length="171" mass="18766">MRARLDSLTPQAEAGIADAFSRALDAVRFPGAEAAERARRERAVTVRAGLAYAETRRRQDHLHRLARDGAEPGERAAALRSLADLREESAERYDELAVLEPDHAEAHRTAAAQARDHAAHDREFAALLARQDTPAPHRDPDHTASRRFIAGGAASRDREVKHPLPQGAARP</sequence>
<dbReference type="RefSeq" id="WP_189269394.1">
    <property type="nucleotide sequence ID" value="NZ_BMML01000046.1"/>
</dbReference>
<feature type="region of interest" description="Disordered" evidence="1">
    <location>
        <begin position="129"/>
        <end position="171"/>
    </location>
</feature>
<name>A0A918CXN6_9ACTN</name>
<dbReference type="Proteomes" id="UP000653411">
    <property type="component" value="Unassembled WGS sequence"/>
</dbReference>
<evidence type="ECO:0000313" key="3">
    <source>
        <dbReference type="Proteomes" id="UP000653411"/>
    </source>
</evidence>
<keyword evidence="3" id="KW-1185">Reference proteome</keyword>